<keyword evidence="2 8" id="KW-0596">Phosphopantetheine</keyword>
<comment type="pathway">
    <text evidence="8">Lipid metabolism; fatty acid biosynthesis.</text>
</comment>
<dbReference type="GO" id="GO:0031177">
    <property type="term" value="F:phosphopantetheine binding"/>
    <property type="evidence" value="ECO:0007669"/>
    <property type="project" value="InterPro"/>
</dbReference>
<proteinExistence type="inferred from homology"/>
<comment type="caution">
    <text evidence="10">The sequence shown here is derived from an EMBL/GenBank/DDBJ whole genome shotgun (WGS) entry which is preliminary data.</text>
</comment>
<dbReference type="SUPFAM" id="SSF47336">
    <property type="entry name" value="ACP-like"/>
    <property type="match status" value="1"/>
</dbReference>
<reference evidence="10" key="2">
    <citation type="journal article" date="2021" name="PeerJ">
        <title>Extensive microbial diversity within the chicken gut microbiome revealed by metagenomics and culture.</title>
        <authorList>
            <person name="Gilroy R."/>
            <person name="Ravi A."/>
            <person name="Getino M."/>
            <person name="Pursley I."/>
            <person name="Horton D.L."/>
            <person name="Alikhan N.F."/>
            <person name="Baker D."/>
            <person name="Gharbi K."/>
            <person name="Hall N."/>
            <person name="Watson M."/>
            <person name="Adriaenssens E.M."/>
            <person name="Foster-Nyarko E."/>
            <person name="Jarju S."/>
            <person name="Secka A."/>
            <person name="Antonio M."/>
            <person name="Oren A."/>
            <person name="Chaudhuri R.R."/>
            <person name="La Ragione R."/>
            <person name="Hildebrand F."/>
            <person name="Pallen M.J."/>
        </authorList>
    </citation>
    <scope>NUCLEOTIDE SEQUENCE</scope>
    <source>
        <strain evidence="10">ChiHjej9B8-7071</strain>
    </source>
</reference>
<dbReference type="EMBL" id="DVGD01000102">
    <property type="protein sequence ID" value="HIR09461.1"/>
    <property type="molecule type" value="Genomic_DNA"/>
</dbReference>
<dbReference type="InterPro" id="IPR003231">
    <property type="entry name" value="ACP"/>
</dbReference>
<dbReference type="InterPro" id="IPR020806">
    <property type="entry name" value="PKS_PP-bd"/>
</dbReference>
<dbReference type="GO" id="GO:0005829">
    <property type="term" value="C:cytosol"/>
    <property type="evidence" value="ECO:0007669"/>
    <property type="project" value="TreeGrafter"/>
</dbReference>
<keyword evidence="4 8" id="KW-0597">Phosphoprotein</keyword>
<dbReference type="GO" id="GO:0009245">
    <property type="term" value="P:lipid A biosynthetic process"/>
    <property type="evidence" value="ECO:0007669"/>
    <property type="project" value="TreeGrafter"/>
</dbReference>
<evidence type="ECO:0000256" key="7">
    <source>
        <dbReference type="ARBA" id="ARBA00023160"/>
    </source>
</evidence>
<dbReference type="GO" id="GO:0000035">
    <property type="term" value="F:acyl binding"/>
    <property type="evidence" value="ECO:0007669"/>
    <property type="project" value="TreeGrafter"/>
</dbReference>
<reference evidence="10" key="1">
    <citation type="submission" date="2020-10" db="EMBL/GenBank/DDBJ databases">
        <authorList>
            <person name="Gilroy R."/>
        </authorList>
    </citation>
    <scope>NUCLEOTIDE SEQUENCE</scope>
    <source>
        <strain evidence="10">ChiHjej9B8-7071</strain>
    </source>
</reference>
<dbReference type="PROSITE" id="PS00012">
    <property type="entry name" value="PHOSPHOPANTETHEINE"/>
    <property type="match status" value="1"/>
</dbReference>
<dbReference type="Gene3D" id="1.10.1200.10">
    <property type="entry name" value="ACP-like"/>
    <property type="match status" value="1"/>
</dbReference>
<dbReference type="PROSITE" id="PS50075">
    <property type="entry name" value="CARRIER"/>
    <property type="match status" value="1"/>
</dbReference>
<evidence type="ECO:0000256" key="3">
    <source>
        <dbReference type="ARBA" id="ARBA00022516"/>
    </source>
</evidence>
<comment type="subcellular location">
    <subcellularLocation>
        <location evidence="8">Cytoplasm</location>
    </subcellularLocation>
</comment>
<evidence type="ECO:0000256" key="4">
    <source>
        <dbReference type="ARBA" id="ARBA00022553"/>
    </source>
</evidence>
<keyword evidence="3 8" id="KW-0444">Lipid biosynthesis</keyword>
<feature type="domain" description="Carrier" evidence="9">
    <location>
        <begin position="1"/>
        <end position="72"/>
    </location>
</feature>
<evidence type="ECO:0000256" key="8">
    <source>
        <dbReference type="HAMAP-Rule" id="MF_01217"/>
    </source>
</evidence>
<evidence type="ECO:0000259" key="9">
    <source>
        <dbReference type="PROSITE" id="PS50075"/>
    </source>
</evidence>
<dbReference type="PANTHER" id="PTHR20863">
    <property type="entry name" value="ACYL CARRIER PROTEIN"/>
    <property type="match status" value="1"/>
</dbReference>
<dbReference type="SMART" id="SM00823">
    <property type="entry name" value="PKS_PP"/>
    <property type="match status" value="1"/>
</dbReference>
<feature type="modified residue" description="O-(pantetheine 4'-phosphoryl)serine" evidence="8">
    <location>
        <position position="33"/>
    </location>
</feature>
<evidence type="ECO:0000313" key="11">
    <source>
        <dbReference type="Proteomes" id="UP000824258"/>
    </source>
</evidence>
<evidence type="ECO:0000313" key="10">
    <source>
        <dbReference type="EMBL" id="HIR09461.1"/>
    </source>
</evidence>
<evidence type="ECO:0000256" key="1">
    <source>
        <dbReference type="ARBA" id="ARBA00003180"/>
    </source>
</evidence>
<dbReference type="HAMAP" id="MF_01217">
    <property type="entry name" value="Acyl_carrier"/>
    <property type="match status" value="1"/>
</dbReference>
<keyword evidence="7 8" id="KW-0275">Fatty acid biosynthesis</keyword>
<dbReference type="GO" id="GO:0000036">
    <property type="term" value="F:acyl carrier activity"/>
    <property type="evidence" value="ECO:0007669"/>
    <property type="project" value="UniProtKB-UniRule"/>
</dbReference>
<organism evidence="10 11">
    <name type="scientific">Candidatus Avoscillospira stercoripullorum</name>
    <dbReference type="NCBI Taxonomy" id="2840709"/>
    <lineage>
        <taxon>Bacteria</taxon>
        <taxon>Bacillati</taxon>
        <taxon>Bacillota</taxon>
        <taxon>Clostridia</taxon>
        <taxon>Eubacteriales</taxon>
        <taxon>Oscillospiraceae</taxon>
        <taxon>Oscillospiraceae incertae sedis</taxon>
        <taxon>Candidatus Avoscillospira</taxon>
    </lineage>
</organism>
<gene>
    <name evidence="8" type="primary">acpP</name>
    <name evidence="10" type="ORF">IAA70_03540</name>
</gene>
<comment type="PTM">
    <text evidence="8">4'-phosphopantetheine is transferred from CoA to a specific serine of apo-ACP by AcpS. This modification is essential for activity because fatty acids are bound in thioester linkage to the sulfhydryl of the prosthetic group.</text>
</comment>
<dbReference type="InterPro" id="IPR036736">
    <property type="entry name" value="ACP-like_sf"/>
</dbReference>
<keyword evidence="5 8" id="KW-0276">Fatty acid metabolism</keyword>
<dbReference type="AlphaFoldDB" id="A0A9D1D6I3"/>
<dbReference type="InterPro" id="IPR009081">
    <property type="entry name" value="PP-bd_ACP"/>
</dbReference>
<dbReference type="Proteomes" id="UP000824258">
    <property type="component" value="Unassembled WGS sequence"/>
</dbReference>
<keyword evidence="6 8" id="KW-0443">Lipid metabolism</keyword>
<evidence type="ECO:0000256" key="5">
    <source>
        <dbReference type="ARBA" id="ARBA00022832"/>
    </source>
</evidence>
<name>A0A9D1D6I3_9FIRM</name>
<evidence type="ECO:0000256" key="2">
    <source>
        <dbReference type="ARBA" id="ARBA00022450"/>
    </source>
</evidence>
<evidence type="ECO:0000256" key="6">
    <source>
        <dbReference type="ARBA" id="ARBA00023098"/>
    </source>
</evidence>
<accession>A0A9D1D6I3</accession>
<keyword evidence="8" id="KW-0963">Cytoplasm</keyword>
<comment type="similarity">
    <text evidence="8">Belongs to the acyl carrier protein (ACP) family.</text>
</comment>
<sequence>MFEKIAKYLADQLDIAVEDIKPETTFESLGIDSLDTVEMVMDLEEELGVELELEEKVSTVGELVDFVESKVE</sequence>
<dbReference type="InterPro" id="IPR006162">
    <property type="entry name" value="Ppantetheine_attach_site"/>
</dbReference>
<dbReference type="PANTHER" id="PTHR20863:SF76">
    <property type="entry name" value="CARRIER DOMAIN-CONTAINING PROTEIN"/>
    <property type="match status" value="1"/>
</dbReference>
<dbReference type="Pfam" id="PF00550">
    <property type="entry name" value="PP-binding"/>
    <property type="match status" value="1"/>
</dbReference>
<dbReference type="GO" id="GO:0016020">
    <property type="term" value="C:membrane"/>
    <property type="evidence" value="ECO:0007669"/>
    <property type="project" value="GOC"/>
</dbReference>
<comment type="function">
    <text evidence="1 8">Carrier of the growing fatty acid chain in fatty acid biosynthesis.</text>
</comment>
<protein>
    <recommendedName>
        <fullName evidence="8">Acyl carrier protein</fullName>
        <shortName evidence="8">ACP</shortName>
    </recommendedName>
</protein>